<keyword evidence="13" id="KW-1185">Reference proteome</keyword>
<evidence type="ECO:0000256" key="1">
    <source>
        <dbReference type="ARBA" id="ARBA00000900"/>
    </source>
</evidence>
<dbReference type="Pfam" id="PF13639">
    <property type="entry name" value="zf-RING_2"/>
    <property type="match status" value="1"/>
</dbReference>
<dbReference type="SUPFAM" id="SSF54585">
    <property type="entry name" value="Cdc48 domain 2-like"/>
    <property type="match status" value="1"/>
</dbReference>
<dbReference type="Gene3D" id="3.30.40.10">
    <property type="entry name" value="Zinc/RING finger domain, C3HC4 (zinc finger)"/>
    <property type="match status" value="1"/>
</dbReference>
<dbReference type="InterPro" id="IPR001841">
    <property type="entry name" value="Znf_RING"/>
</dbReference>
<evidence type="ECO:0000256" key="8">
    <source>
        <dbReference type="ARBA" id="ARBA00022833"/>
    </source>
</evidence>
<reference evidence="12 13" key="1">
    <citation type="submission" date="2016-10" db="EMBL/GenBank/DDBJ databases">
        <title>Reductive evolution of mitochondrial metabolism and differential evolution of invasion-related proteins in Cryptosporidium.</title>
        <authorList>
            <person name="Liu S."/>
            <person name="Roellig D.M."/>
            <person name="Guo Y."/>
            <person name="Li N."/>
            <person name="Frace M.A."/>
            <person name="Tang K."/>
            <person name="Zhang L."/>
            <person name="Feng Y."/>
            <person name="Xiao L."/>
        </authorList>
    </citation>
    <scope>NUCLEOTIDE SEQUENCE [LARGE SCALE GENOMIC DNA]</scope>
    <source>
        <strain evidence="12">30847</strain>
    </source>
</reference>
<keyword evidence="7" id="KW-0833">Ubl conjugation pathway</keyword>
<dbReference type="GeneID" id="92366710"/>
<dbReference type="Proteomes" id="UP000186804">
    <property type="component" value="Unassembled WGS sequence"/>
</dbReference>
<dbReference type="SMART" id="SM00184">
    <property type="entry name" value="RING"/>
    <property type="match status" value="1"/>
</dbReference>
<name>A0A1J4MBK0_9CRYT</name>
<evidence type="ECO:0000256" key="2">
    <source>
        <dbReference type="ARBA" id="ARBA00012483"/>
    </source>
</evidence>
<accession>A0A1J4MBK0</accession>
<dbReference type="InterPro" id="IPR045191">
    <property type="entry name" value="MBR1/2-like"/>
</dbReference>
<evidence type="ECO:0000256" key="6">
    <source>
        <dbReference type="ARBA" id="ARBA00022771"/>
    </source>
</evidence>
<evidence type="ECO:0000256" key="10">
    <source>
        <dbReference type="PROSITE-ProRule" id="PRU00175"/>
    </source>
</evidence>
<dbReference type="GO" id="GO:0008270">
    <property type="term" value="F:zinc ion binding"/>
    <property type="evidence" value="ECO:0007669"/>
    <property type="project" value="UniProtKB-KW"/>
</dbReference>
<evidence type="ECO:0000256" key="4">
    <source>
        <dbReference type="ARBA" id="ARBA00022723"/>
    </source>
</evidence>
<keyword evidence="5" id="KW-0547">Nucleotide-binding</keyword>
<dbReference type="RefSeq" id="XP_067066618.1">
    <property type="nucleotide sequence ID" value="XM_067212756.1"/>
</dbReference>
<dbReference type="GO" id="GO:0005524">
    <property type="term" value="F:ATP binding"/>
    <property type="evidence" value="ECO:0007669"/>
    <property type="project" value="UniProtKB-KW"/>
</dbReference>
<gene>
    <name evidence="12" type="ORF">cand_025260</name>
</gene>
<keyword evidence="3" id="KW-0808">Transferase</keyword>
<dbReference type="InterPro" id="IPR029067">
    <property type="entry name" value="CDC48_domain_2-like_sf"/>
</dbReference>
<dbReference type="Gene3D" id="3.10.330.10">
    <property type="match status" value="2"/>
</dbReference>
<dbReference type="PANTHER" id="PTHR22937">
    <property type="entry name" value="E3 UBIQUITIN-PROTEIN LIGASE RNF165"/>
    <property type="match status" value="1"/>
</dbReference>
<keyword evidence="6 10" id="KW-0863">Zinc-finger</keyword>
<comment type="caution">
    <text evidence="12">The sequence shown here is derived from an EMBL/GenBank/DDBJ whole genome shotgun (WGS) entry which is preliminary data.</text>
</comment>
<keyword evidence="9" id="KW-0067">ATP-binding</keyword>
<dbReference type="AlphaFoldDB" id="A0A1J4MBK0"/>
<evidence type="ECO:0000256" key="9">
    <source>
        <dbReference type="ARBA" id="ARBA00022840"/>
    </source>
</evidence>
<evidence type="ECO:0000256" key="3">
    <source>
        <dbReference type="ARBA" id="ARBA00022679"/>
    </source>
</evidence>
<evidence type="ECO:0000259" key="11">
    <source>
        <dbReference type="PROSITE" id="PS50089"/>
    </source>
</evidence>
<evidence type="ECO:0000313" key="13">
    <source>
        <dbReference type="Proteomes" id="UP000186804"/>
    </source>
</evidence>
<keyword evidence="4" id="KW-0479">Metal-binding</keyword>
<evidence type="ECO:0000313" key="12">
    <source>
        <dbReference type="EMBL" id="OII71367.1"/>
    </source>
</evidence>
<dbReference type="InterPro" id="IPR013083">
    <property type="entry name" value="Znf_RING/FYVE/PHD"/>
</dbReference>
<proteinExistence type="predicted"/>
<dbReference type="PANTHER" id="PTHR22937:SF65">
    <property type="entry name" value="E3 UBIQUITIN-PROTEIN LIGASE ARK2C"/>
    <property type="match status" value="1"/>
</dbReference>
<dbReference type="GO" id="GO:0061630">
    <property type="term" value="F:ubiquitin protein ligase activity"/>
    <property type="evidence" value="ECO:0007669"/>
    <property type="project" value="UniProtKB-EC"/>
</dbReference>
<dbReference type="EMBL" id="LRBS01000123">
    <property type="protein sequence ID" value="OII71367.1"/>
    <property type="molecule type" value="Genomic_DNA"/>
</dbReference>
<organism evidence="12 13">
    <name type="scientific">Cryptosporidium andersoni</name>
    <dbReference type="NCBI Taxonomy" id="117008"/>
    <lineage>
        <taxon>Eukaryota</taxon>
        <taxon>Sar</taxon>
        <taxon>Alveolata</taxon>
        <taxon>Apicomplexa</taxon>
        <taxon>Conoidasida</taxon>
        <taxon>Coccidia</taxon>
        <taxon>Eucoccidiorida</taxon>
        <taxon>Eimeriorina</taxon>
        <taxon>Cryptosporidiidae</taxon>
        <taxon>Cryptosporidium</taxon>
    </lineage>
</organism>
<dbReference type="OrthoDB" id="8062037at2759"/>
<dbReference type="VEuPathDB" id="CryptoDB:cand_025260"/>
<feature type="domain" description="RING-type" evidence="11">
    <location>
        <begin position="367"/>
        <end position="408"/>
    </location>
</feature>
<sequence length="413" mass="47465">MYESTENPRYLAKIQLLPWAEQLDVDSLLRSMREYEVTKRVIRPYNRIYINKTKYYVVLFCDPEEGGILTEHTQVYTNGKPIVPLKKVHFLALPPFNASTSPLAQRVTTIRLNRGIQEEANTVQETCDISIDDINTLCDRDTLCKLYVEPYFKKYRKEPVYVGRRINMEGIVFLVWACDPCQIGVINKNTAVYIDWDCFGEFKRIHVMPFSDTLPQTYSYDIFQDYLKPFLSRYTFHPFCQGESFTYNGVQFKVVATDPVGVKARIGDNTTIFCQGSLIPSIVDLLPIHLLENITRLPPRSRPFAILQALTHLPPSDVDRIFGMADANNNRGVNNDVILTISQKAFIYHNQLQVGSNNEPSDEPPMCTVCLSEVNNGENVVKLNCQHLFHLQCIQEWLRMSVICPLCKVDVRS</sequence>
<dbReference type="EC" id="2.3.2.27" evidence="2"/>
<dbReference type="SUPFAM" id="SSF57850">
    <property type="entry name" value="RING/U-box"/>
    <property type="match status" value="1"/>
</dbReference>
<dbReference type="PROSITE" id="PS50089">
    <property type="entry name" value="ZF_RING_2"/>
    <property type="match status" value="1"/>
</dbReference>
<protein>
    <recommendedName>
        <fullName evidence="2">RING-type E3 ubiquitin transferase</fullName>
        <ecNumber evidence="2">2.3.2.27</ecNumber>
    </recommendedName>
</protein>
<comment type="catalytic activity">
    <reaction evidence="1">
        <text>S-ubiquitinyl-[E2 ubiquitin-conjugating enzyme]-L-cysteine + [acceptor protein]-L-lysine = [E2 ubiquitin-conjugating enzyme]-L-cysteine + N(6)-ubiquitinyl-[acceptor protein]-L-lysine.</text>
        <dbReference type="EC" id="2.3.2.27"/>
    </reaction>
</comment>
<evidence type="ECO:0000256" key="7">
    <source>
        <dbReference type="ARBA" id="ARBA00022786"/>
    </source>
</evidence>
<evidence type="ECO:0000256" key="5">
    <source>
        <dbReference type="ARBA" id="ARBA00022741"/>
    </source>
</evidence>
<keyword evidence="8" id="KW-0862">Zinc</keyword>